<organism evidence="3 4">
    <name type="scientific">Teratosphaeria nubilosa</name>
    <dbReference type="NCBI Taxonomy" id="161662"/>
    <lineage>
        <taxon>Eukaryota</taxon>
        <taxon>Fungi</taxon>
        <taxon>Dikarya</taxon>
        <taxon>Ascomycota</taxon>
        <taxon>Pezizomycotina</taxon>
        <taxon>Dothideomycetes</taxon>
        <taxon>Dothideomycetidae</taxon>
        <taxon>Mycosphaerellales</taxon>
        <taxon>Teratosphaeriaceae</taxon>
        <taxon>Teratosphaeria</taxon>
    </lineage>
</organism>
<reference evidence="3" key="1">
    <citation type="journal article" date="2020" name="Stud. Mycol.">
        <title>101 Dothideomycetes genomes: a test case for predicting lifestyles and emergence of pathogens.</title>
        <authorList>
            <person name="Haridas S."/>
            <person name="Albert R."/>
            <person name="Binder M."/>
            <person name="Bloem J."/>
            <person name="Labutti K."/>
            <person name="Salamov A."/>
            <person name="Andreopoulos B."/>
            <person name="Baker S."/>
            <person name="Barry K."/>
            <person name="Bills G."/>
            <person name="Bluhm B."/>
            <person name="Cannon C."/>
            <person name="Castanera R."/>
            <person name="Culley D."/>
            <person name="Daum C."/>
            <person name="Ezra D."/>
            <person name="Gonzalez J."/>
            <person name="Henrissat B."/>
            <person name="Kuo A."/>
            <person name="Liang C."/>
            <person name="Lipzen A."/>
            <person name="Lutzoni F."/>
            <person name="Magnuson J."/>
            <person name="Mondo S."/>
            <person name="Nolan M."/>
            <person name="Ohm R."/>
            <person name="Pangilinan J."/>
            <person name="Park H.-J."/>
            <person name="Ramirez L."/>
            <person name="Alfaro M."/>
            <person name="Sun H."/>
            <person name="Tritt A."/>
            <person name="Yoshinaga Y."/>
            <person name="Zwiers L.-H."/>
            <person name="Turgeon B."/>
            <person name="Goodwin S."/>
            <person name="Spatafora J."/>
            <person name="Crous P."/>
            <person name="Grigoriev I."/>
        </authorList>
    </citation>
    <scope>NUCLEOTIDE SEQUENCE</scope>
    <source>
        <strain evidence="3">CBS 116005</strain>
    </source>
</reference>
<dbReference type="Proteomes" id="UP000799436">
    <property type="component" value="Unassembled WGS sequence"/>
</dbReference>
<feature type="non-terminal residue" evidence="3">
    <location>
        <position position="1"/>
    </location>
</feature>
<dbReference type="PANTHER" id="PTHR28094:SF2">
    <property type="entry name" value="BACTERIOPHAGE T5 ORF172 DNA-BINDING DOMAIN-CONTAINING PROTEIN"/>
    <property type="match status" value="1"/>
</dbReference>
<evidence type="ECO:0000256" key="1">
    <source>
        <dbReference type="SAM" id="MobiDB-lite"/>
    </source>
</evidence>
<proteinExistence type="predicted"/>
<evidence type="ECO:0000259" key="2">
    <source>
        <dbReference type="SMART" id="SM00974"/>
    </source>
</evidence>
<accession>A0A6G1L792</accession>
<feature type="domain" description="Bacteriophage T5 Orf172 DNA-binding" evidence="2">
    <location>
        <begin position="287"/>
        <end position="404"/>
    </location>
</feature>
<dbReference type="AlphaFoldDB" id="A0A6G1L792"/>
<dbReference type="SMART" id="SM00974">
    <property type="entry name" value="T5orf172"/>
    <property type="match status" value="1"/>
</dbReference>
<feature type="region of interest" description="Disordered" evidence="1">
    <location>
        <begin position="1"/>
        <end position="25"/>
    </location>
</feature>
<dbReference type="Pfam" id="PF10544">
    <property type="entry name" value="T5orf172"/>
    <property type="match status" value="1"/>
</dbReference>
<evidence type="ECO:0000313" key="4">
    <source>
        <dbReference type="Proteomes" id="UP000799436"/>
    </source>
</evidence>
<sequence length="410" mass="45964">TPEAAAALLGRNDSKNPATTCKGITSAGRPCRRALAARPAARRRSSQAGVGGVVKLVQEDGRLAEADFYCWQHKDQAAQRKAKKRSTDLFPLEERSSIDTLVQRLGIVSDDESKGKRGSRTHAPRPPRRTSTQDYANVPGRVDSSAPHGEKYGLGRQQNKPRRPGFWESLCCMSQQDDDYVEIVRHKPHRSSSNAQTTRFLQLIPQHLTPQTTSALMAELIKPISATDEEGYIYIFWLTPQSKSAPAEDTARSLLSPPSGRPANSRRISDVMTEFSYNGDQDNAGVSRKTIMLKIGRANNVTRRMNEWQRQCGYALNHVRWYPHTSSSPTSSPTRPTSPLRHSSLEGVKKVQCVKRVERLIHIELQDKQVKRQCEACGKEHREWFEVEAGQAGVKAVDECVRRWVGWADE</sequence>
<dbReference type="InterPro" id="IPR018306">
    <property type="entry name" value="Phage_T5_Orf172_DNA-bd"/>
</dbReference>
<dbReference type="EMBL" id="ML995844">
    <property type="protein sequence ID" value="KAF2768462.1"/>
    <property type="molecule type" value="Genomic_DNA"/>
</dbReference>
<feature type="region of interest" description="Disordered" evidence="1">
    <location>
        <begin position="104"/>
        <end position="162"/>
    </location>
</feature>
<keyword evidence="4" id="KW-1185">Reference proteome</keyword>
<evidence type="ECO:0000313" key="3">
    <source>
        <dbReference type="EMBL" id="KAF2768462.1"/>
    </source>
</evidence>
<protein>
    <submittedName>
        <fullName evidence="3">DUF1766-domain-containing protein</fullName>
    </submittedName>
</protein>
<feature type="compositionally biased region" description="Basic residues" evidence="1">
    <location>
        <begin position="116"/>
        <end position="128"/>
    </location>
</feature>
<dbReference type="InterPro" id="IPR053006">
    <property type="entry name" value="Meiosis_regulatory"/>
</dbReference>
<feature type="non-terminal residue" evidence="3">
    <location>
        <position position="410"/>
    </location>
</feature>
<dbReference type="OrthoDB" id="2417614at2759"/>
<gene>
    <name evidence="3" type="ORF">EJ03DRAFT_256465</name>
</gene>
<dbReference type="PANTHER" id="PTHR28094">
    <property type="entry name" value="MEIOTICALLY UP-REGULATED GENE 113 PROTEIN"/>
    <property type="match status" value="1"/>
</dbReference>
<name>A0A6G1L792_9PEZI</name>